<organism evidence="1">
    <name type="scientific">marine metagenome</name>
    <dbReference type="NCBI Taxonomy" id="408172"/>
    <lineage>
        <taxon>unclassified sequences</taxon>
        <taxon>metagenomes</taxon>
        <taxon>ecological metagenomes</taxon>
    </lineage>
</organism>
<proteinExistence type="predicted"/>
<name>A0A382XAF4_9ZZZZ</name>
<protein>
    <submittedName>
        <fullName evidence="1">Uncharacterized protein</fullName>
    </submittedName>
</protein>
<reference evidence="1" key="1">
    <citation type="submission" date="2018-05" db="EMBL/GenBank/DDBJ databases">
        <authorList>
            <person name="Lanie J.A."/>
            <person name="Ng W.-L."/>
            <person name="Kazmierczak K.M."/>
            <person name="Andrzejewski T.M."/>
            <person name="Davidsen T.M."/>
            <person name="Wayne K.J."/>
            <person name="Tettelin H."/>
            <person name="Glass J.I."/>
            <person name="Rusch D."/>
            <person name="Podicherti R."/>
            <person name="Tsui H.-C.T."/>
            <person name="Winkler M.E."/>
        </authorList>
    </citation>
    <scope>NUCLEOTIDE SEQUENCE</scope>
</reference>
<gene>
    <name evidence="1" type="ORF">METZ01_LOCUS420708</name>
</gene>
<dbReference type="AlphaFoldDB" id="A0A382XAF4"/>
<sequence length="27" mass="2862">MVDALPRMFTGGVGVAVPVHDASSWVY</sequence>
<accession>A0A382XAF4</accession>
<evidence type="ECO:0000313" key="1">
    <source>
        <dbReference type="EMBL" id="SVD67854.1"/>
    </source>
</evidence>
<dbReference type="EMBL" id="UINC01166089">
    <property type="protein sequence ID" value="SVD67854.1"/>
    <property type="molecule type" value="Genomic_DNA"/>
</dbReference>